<keyword evidence="1" id="KW-0472">Membrane</keyword>
<feature type="transmembrane region" description="Helical" evidence="1">
    <location>
        <begin position="20"/>
        <end position="38"/>
    </location>
</feature>
<keyword evidence="3" id="KW-1185">Reference proteome</keyword>
<feature type="transmembrane region" description="Helical" evidence="1">
    <location>
        <begin position="139"/>
        <end position="157"/>
    </location>
</feature>
<proteinExistence type="predicted"/>
<protein>
    <submittedName>
        <fullName evidence="2">Uncharacterized protein</fullName>
    </submittedName>
</protein>
<feature type="transmembrane region" description="Helical" evidence="1">
    <location>
        <begin position="63"/>
        <end position="79"/>
    </location>
</feature>
<evidence type="ECO:0000313" key="3">
    <source>
        <dbReference type="Proteomes" id="UP000826656"/>
    </source>
</evidence>
<organism evidence="2 3">
    <name type="scientific">Solanum tuberosum</name>
    <name type="common">Potato</name>
    <dbReference type="NCBI Taxonomy" id="4113"/>
    <lineage>
        <taxon>Eukaryota</taxon>
        <taxon>Viridiplantae</taxon>
        <taxon>Streptophyta</taxon>
        <taxon>Embryophyta</taxon>
        <taxon>Tracheophyta</taxon>
        <taxon>Spermatophyta</taxon>
        <taxon>Magnoliopsida</taxon>
        <taxon>eudicotyledons</taxon>
        <taxon>Gunneridae</taxon>
        <taxon>Pentapetalae</taxon>
        <taxon>asterids</taxon>
        <taxon>lamiids</taxon>
        <taxon>Solanales</taxon>
        <taxon>Solanaceae</taxon>
        <taxon>Solanoideae</taxon>
        <taxon>Solaneae</taxon>
        <taxon>Solanum</taxon>
    </lineage>
</organism>
<comment type="caution">
    <text evidence="2">The sequence shown here is derived from an EMBL/GenBank/DDBJ whole genome shotgun (WGS) entry which is preliminary data.</text>
</comment>
<feature type="transmembrane region" description="Helical" evidence="1">
    <location>
        <begin position="91"/>
        <end position="111"/>
    </location>
</feature>
<keyword evidence="1" id="KW-1133">Transmembrane helix</keyword>
<gene>
    <name evidence="2" type="ORF">KY290_025803</name>
</gene>
<sequence length="174" mass="19403">MDARSTNRMPTFNQRKLKCAVIGSLCYVGSVVCFYVHAKRKNLGWKLIVAIAIRDFVHVNAEIARACNLIGLLVVFWDLPLFHGEYSNETLFAMLLGSVCLATTLMFIAPINIDFGLLVLLCGSTVKLAWENDKDDQLIWLRTASACTVIILVRYLVDNEARNGIANEVRVPAV</sequence>
<dbReference type="EMBL" id="JAIVGD010000018">
    <property type="protein sequence ID" value="KAH0755533.1"/>
    <property type="molecule type" value="Genomic_DNA"/>
</dbReference>
<evidence type="ECO:0000313" key="2">
    <source>
        <dbReference type="EMBL" id="KAH0755533.1"/>
    </source>
</evidence>
<name>A0ABQ7UVS8_SOLTU</name>
<dbReference type="Proteomes" id="UP000826656">
    <property type="component" value="Unassembled WGS sequence"/>
</dbReference>
<accession>A0ABQ7UVS8</accession>
<keyword evidence="1" id="KW-0812">Transmembrane</keyword>
<reference evidence="2 3" key="1">
    <citation type="journal article" date="2021" name="bioRxiv">
        <title>Chromosome-scale and haplotype-resolved genome assembly of a tetraploid potato cultivar.</title>
        <authorList>
            <person name="Sun H."/>
            <person name="Jiao W.-B."/>
            <person name="Krause K."/>
            <person name="Campoy J.A."/>
            <person name="Goel M."/>
            <person name="Folz-Donahue K."/>
            <person name="Kukat C."/>
            <person name="Huettel B."/>
            <person name="Schneeberger K."/>
        </authorList>
    </citation>
    <scope>NUCLEOTIDE SEQUENCE [LARGE SCALE GENOMIC DNA]</scope>
    <source>
        <strain evidence="2">SolTubOtavaFocal</strain>
        <tissue evidence="2">Leaves</tissue>
    </source>
</reference>
<evidence type="ECO:0000256" key="1">
    <source>
        <dbReference type="SAM" id="Phobius"/>
    </source>
</evidence>